<dbReference type="GO" id="GO:0005829">
    <property type="term" value="C:cytosol"/>
    <property type="evidence" value="ECO:0007669"/>
    <property type="project" value="TreeGrafter"/>
</dbReference>
<dbReference type="EMBL" id="BBMR01000003">
    <property type="protein sequence ID" value="GAL18964.1"/>
    <property type="molecule type" value="Genomic_DNA"/>
</dbReference>
<dbReference type="CDD" id="cd05466">
    <property type="entry name" value="PBP2_LTTR_substrate"/>
    <property type="match status" value="1"/>
</dbReference>
<gene>
    <name evidence="2" type="ORF">JCM19235_2387</name>
</gene>
<reference evidence="2 3" key="1">
    <citation type="submission" date="2014-09" db="EMBL/GenBank/DDBJ databases">
        <title>Vibrio maritimus JCM 19235. (C45) whole genome shotgun sequence.</title>
        <authorList>
            <person name="Sawabe T."/>
            <person name="Meirelles P."/>
            <person name="Nakanishi M."/>
            <person name="Sayaka M."/>
            <person name="Hattori M."/>
            <person name="Ohkuma M."/>
        </authorList>
    </citation>
    <scope>NUCLEOTIDE SEQUENCE [LARGE SCALE GENOMIC DNA]</scope>
    <source>
        <strain evidence="3">JCM19235</strain>
    </source>
</reference>
<name>A0A090RXK6_9VIBR</name>
<dbReference type="Pfam" id="PF03466">
    <property type="entry name" value="LysR_substrate"/>
    <property type="match status" value="1"/>
</dbReference>
<proteinExistence type="predicted"/>
<dbReference type="STRING" id="990268.JCM19235_2387"/>
<accession>A0A090RXK6</accession>
<comment type="caution">
    <text evidence="2">The sequence shown here is derived from an EMBL/GenBank/DDBJ whole genome shotgun (WGS) entry which is preliminary data.</text>
</comment>
<evidence type="ECO:0000313" key="2">
    <source>
        <dbReference type="EMBL" id="GAL18964.1"/>
    </source>
</evidence>
<dbReference type="SUPFAM" id="SSF53850">
    <property type="entry name" value="Periplasmic binding protein-like II"/>
    <property type="match status" value="1"/>
</dbReference>
<protein>
    <submittedName>
        <fullName evidence="2">Cys regulon transcriptional activator CysB</fullName>
    </submittedName>
</protein>
<dbReference type="AlphaFoldDB" id="A0A090RXK6"/>
<evidence type="ECO:0000313" key="3">
    <source>
        <dbReference type="Proteomes" id="UP000029228"/>
    </source>
</evidence>
<reference evidence="2 3" key="2">
    <citation type="submission" date="2014-09" db="EMBL/GenBank/DDBJ databases">
        <authorList>
            <consortium name="NBRP consortium"/>
            <person name="Sawabe T."/>
            <person name="Meirelles P."/>
            <person name="Nakanishi M."/>
            <person name="Sayaka M."/>
            <person name="Hattori M."/>
            <person name="Ohkuma M."/>
        </authorList>
    </citation>
    <scope>NUCLEOTIDE SEQUENCE [LARGE SCALE GENOMIC DNA]</scope>
    <source>
        <strain evidence="3">JCM19235</strain>
    </source>
</reference>
<feature type="domain" description="LysR substrate-binding" evidence="1">
    <location>
        <begin position="1"/>
        <end position="96"/>
    </location>
</feature>
<dbReference type="Proteomes" id="UP000029228">
    <property type="component" value="Unassembled WGS sequence"/>
</dbReference>
<sequence length="97" mass="11512">MFKPGYFHRDFIDEECKRRQIEAKFSFETNLLPMILSIVKHEYAITALLELVTEHEPETRGISFEPPVFVDLALAWRKDGYLSRADRSFIDFIKKQM</sequence>
<dbReference type="PANTHER" id="PTHR30419">
    <property type="entry name" value="HTH-TYPE TRANSCRIPTIONAL REGULATOR YBHD"/>
    <property type="match status" value="1"/>
</dbReference>
<organism evidence="2 3">
    <name type="scientific">Vibrio maritimus</name>
    <dbReference type="NCBI Taxonomy" id="990268"/>
    <lineage>
        <taxon>Bacteria</taxon>
        <taxon>Pseudomonadati</taxon>
        <taxon>Pseudomonadota</taxon>
        <taxon>Gammaproteobacteria</taxon>
        <taxon>Vibrionales</taxon>
        <taxon>Vibrionaceae</taxon>
        <taxon>Vibrio</taxon>
    </lineage>
</organism>
<dbReference type="InterPro" id="IPR050950">
    <property type="entry name" value="HTH-type_LysR_regulators"/>
</dbReference>
<evidence type="ECO:0000259" key="1">
    <source>
        <dbReference type="Pfam" id="PF03466"/>
    </source>
</evidence>
<dbReference type="PANTHER" id="PTHR30419:SF30">
    <property type="entry name" value="LYSR FAMILY TRANSCRIPTIONAL REGULATOR"/>
    <property type="match status" value="1"/>
</dbReference>
<keyword evidence="3" id="KW-1185">Reference proteome</keyword>
<dbReference type="GO" id="GO:0006355">
    <property type="term" value="P:regulation of DNA-templated transcription"/>
    <property type="evidence" value="ECO:0007669"/>
    <property type="project" value="TreeGrafter"/>
</dbReference>
<dbReference type="Gene3D" id="3.40.190.290">
    <property type="match status" value="1"/>
</dbReference>
<dbReference type="InterPro" id="IPR005119">
    <property type="entry name" value="LysR_subst-bd"/>
</dbReference>